<dbReference type="InterPro" id="IPR001387">
    <property type="entry name" value="Cro/C1-type_HTH"/>
</dbReference>
<evidence type="ECO:0000313" key="3">
    <source>
        <dbReference type="Proteomes" id="UP001597045"/>
    </source>
</evidence>
<dbReference type="PROSITE" id="PS50943">
    <property type="entry name" value="HTH_CROC1"/>
    <property type="match status" value="1"/>
</dbReference>
<dbReference type="Gene3D" id="1.10.260.40">
    <property type="entry name" value="lambda repressor-like DNA-binding domains"/>
    <property type="match status" value="1"/>
</dbReference>
<dbReference type="Proteomes" id="UP001597045">
    <property type="component" value="Unassembled WGS sequence"/>
</dbReference>
<dbReference type="CDD" id="cd00093">
    <property type="entry name" value="HTH_XRE"/>
    <property type="match status" value="1"/>
</dbReference>
<name>A0ABW3M3M9_9PSEU</name>
<comment type="caution">
    <text evidence="2">The sequence shown here is derived from an EMBL/GenBank/DDBJ whole genome shotgun (WGS) entry which is preliminary data.</text>
</comment>
<evidence type="ECO:0000259" key="1">
    <source>
        <dbReference type="PROSITE" id="PS50943"/>
    </source>
</evidence>
<dbReference type="InterPro" id="IPR010982">
    <property type="entry name" value="Lambda_DNA-bd_dom_sf"/>
</dbReference>
<gene>
    <name evidence="2" type="ORF">ACFQ1S_00555</name>
</gene>
<dbReference type="SUPFAM" id="SSF47413">
    <property type="entry name" value="lambda repressor-like DNA-binding domains"/>
    <property type="match status" value="1"/>
</dbReference>
<organism evidence="2 3">
    <name type="scientific">Kibdelosporangium lantanae</name>
    <dbReference type="NCBI Taxonomy" id="1497396"/>
    <lineage>
        <taxon>Bacteria</taxon>
        <taxon>Bacillati</taxon>
        <taxon>Actinomycetota</taxon>
        <taxon>Actinomycetes</taxon>
        <taxon>Pseudonocardiales</taxon>
        <taxon>Pseudonocardiaceae</taxon>
        <taxon>Kibdelosporangium</taxon>
    </lineage>
</organism>
<protein>
    <submittedName>
        <fullName evidence="2">Helix-turn-helix transcriptional regulator</fullName>
    </submittedName>
</protein>
<dbReference type="Pfam" id="PF01381">
    <property type="entry name" value="HTH_3"/>
    <property type="match status" value="1"/>
</dbReference>
<dbReference type="InterPro" id="IPR011990">
    <property type="entry name" value="TPR-like_helical_dom_sf"/>
</dbReference>
<proteinExistence type="predicted"/>
<accession>A0ABW3M3M9</accession>
<feature type="domain" description="HTH cro/C1-type" evidence="1">
    <location>
        <begin position="8"/>
        <end position="63"/>
    </location>
</feature>
<dbReference type="SUPFAM" id="SSF48452">
    <property type="entry name" value="TPR-like"/>
    <property type="match status" value="1"/>
</dbReference>
<evidence type="ECO:0000313" key="2">
    <source>
        <dbReference type="EMBL" id="MFD1044189.1"/>
    </source>
</evidence>
<dbReference type="SMART" id="SM00530">
    <property type="entry name" value="HTH_XRE"/>
    <property type="match status" value="1"/>
</dbReference>
<reference evidence="3" key="1">
    <citation type="journal article" date="2019" name="Int. J. Syst. Evol. Microbiol.">
        <title>The Global Catalogue of Microorganisms (GCM) 10K type strain sequencing project: providing services to taxonomists for standard genome sequencing and annotation.</title>
        <authorList>
            <consortium name="The Broad Institute Genomics Platform"/>
            <consortium name="The Broad Institute Genome Sequencing Center for Infectious Disease"/>
            <person name="Wu L."/>
            <person name="Ma J."/>
        </authorList>
    </citation>
    <scope>NUCLEOTIDE SEQUENCE [LARGE SCALE GENOMIC DNA]</scope>
    <source>
        <strain evidence="3">JCM 31486</strain>
    </source>
</reference>
<keyword evidence="3" id="KW-1185">Reference proteome</keyword>
<sequence>MSTPRRAFAARRKALGYTQEEFAVAVRIRDFRTVGRWEQGENTPHPRRRARIAEVLKVTLDELDALLHPEIASGEAPWKRAVDVWNALEPDDRTHVTAAMKDPYSTFGTRTLHCFDRQVSAHMTNDGADGPIGILPAITELLAAVERCALDVPAEIRGQLMAVGARGAEFAGWLCRDVRELDSASLWYGRAMEWAHEARDFPMVGYILLRKSQMAFDDRDARRVLALAQAANAGPWQLPVRVRTEVIQQEARGLAMTGASLDVVERKLDEACQLLTGSTSDRAGLGSSYDDSTLRLRSASCYVEAGKPGRAADLYREVLDTNVLSRRDSGYFTARMASALALAGEPDEAANVGLRAAETAVATASKRTSRELRRALVTLERWNKRPGIRQLEEAVRQGI</sequence>
<dbReference type="EMBL" id="JBHTIS010000011">
    <property type="protein sequence ID" value="MFD1044189.1"/>
    <property type="molecule type" value="Genomic_DNA"/>
</dbReference>